<feature type="non-terminal residue" evidence="11">
    <location>
        <position position="349"/>
    </location>
</feature>
<keyword evidence="7" id="KW-0611">Plant defense</keyword>
<dbReference type="OrthoDB" id="1283970at2759"/>
<dbReference type="PRINTS" id="PR00364">
    <property type="entry name" value="DISEASERSIST"/>
</dbReference>
<comment type="subcellular location">
    <subcellularLocation>
        <location evidence="1">Cytoplasm</location>
    </subcellularLocation>
</comment>
<dbReference type="PANTHER" id="PTHR23155:SF1152">
    <property type="entry name" value="AAA+ ATPASE DOMAIN-CONTAINING PROTEIN"/>
    <property type="match status" value="1"/>
</dbReference>
<dbReference type="PANTHER" id="PTHR23155">
    <property type="entry name" value="DISEASE RESISTANCE PROTEIN RP"/>
    <property type="match status" value="1"/>
</dbReference>
<dbReference type="InterPro" id="IPR002182">
    <property type="entry name" value="NB-ARC"/>
</dbReference>
<evidence type="ECO:0000313" key="12">
    <source>
        <dbReference type="Proteomes" id="UP000015453"/>
    </source>
</evidence>
<proteinExistence type="inferred from homology"/>
<keyword evidence="5" id="KW-0677">Repeat</keyword>
<dbReference type="Gene3D" id="1.10.8.430">
    <property type="entry name" value="Helical domain of apoptotic protease-activating factors"/>
    <property type="match status" value="1"/>
</dbReference>
<accession>S8E660</accession>
<organism evidence="11 12">
    <name type="scientific">Genlisea aurea</name>
    <dbReference type="NCBI Taxonomy" id="192259"/>
    <lineage>
        <taxon>Eukaryota</taxon>
        <taxon>Viridiplantae</taxon>
        <taxon>Streptophyta</taxon>
        <taxon>Embryophyta</taxon>
        <taxon>Tracheophyta</taxon>
        <taxon>Spermatophyta</taxon>
        <taxon>Magnoliopsida</taxon>
        <taxon>eudicotyledons</taxon>
        <taxon>Gunneridae</taxon>
        <taxon>Pentapetalae</taxon>
        <taxon>asterids</taxon>
        <taxon>lamiids</taxon>
        <taxon>Lamiales</taxon>
        <taxon>Lentibulariaceae</taxon>
        <taxon>Genlisea</taxon>
    </lineage>
</organism>
<keyword evidence="6" id="KW-0547">Nucleotide-binding</keyword>
<dbReference type="InterPro" id="IPR058922">
    <property type="entry name" value="WHD_DRP"/>
</dbReference>
<reference evidence="11 12" key="1">
    <citation type="journal article" date="2013" name="BMC Genomics">
        <title>The miniature genome of a carnivorous plant Genlisea aurea contains a low number of genes and short non-coding sequences.</title>
        <authorList>
            <person name="Leushkin E.V."/>
            <person name="Sutormin R.A."/>
            <person name="Nabieva E.R."/>
            <person name="Penin A.A."/>
            <person name="Kondrashov A.S."/>
            <person name="Logacheva M.D."/>
        </authorList>
    </citation>
    <scope>NUCLEOTIDE SEQUENCE [LARGE SCALE GENOMIC DNA]</scope>
</reference>
<evidence type="ECO:0000256" key="7">
    <source>
        <dbReference type="ARBA" id="ARBA00022821"/>
    </source>
</evidence>
<dbReference type="EMBL" id="AUSU01001317">
    <property type="protein sequence ID" value="EPS71298.1"/>
    <property type="molecule type" value="Genomic_DNA"/>
</dbReference>
<feature type="non-terminal residue" evidence="11">
    <location>
        <position position="1"/>
    </location>
</feature>
<evidence type="ECO:0000256" key="5">
    <source>
        <dbReference type="ARBA" id="ARBA00022737"/>
    </source>
</evidence>
<dbReference type="InterPro" id="IPR042197">
    <property type="entry name" value="Apaf_helical"/>
</dbReference>
<evidence type="ECO:0000259" key="10">
    <source>
        <dbReference type="Pfam" id="PF23559"/>
    </source>
</evidence>
<dbReference type="FunFam" id="1.10.10.10:FF:000322">
    <property type="entry name" value="Probable disease resistance protein At1g63360"/>
    <property type="match status" value="1"/>
</dbReference>
<dbReference type="Proteomes" id="UP000015453">
    <property type="component" value="Unassembled WGS sequence"/>
</dbReference>
<evidence type="ECO:0000313" key="11">
    <source>
        <dbReference type="EMBL" id="EPS71298.1"/>
    </source>
</evidence>
<dbReference type="Gene3D" id="1.10.10.10">
    <property type="entry name" value="Winged helix-like DNA-binding domain superfamily/Winged helix DNA-binding domain"/>
    <property type="match status" value="1"/>
</dbReference>
<dbReference type="Gene3D" id="3.40.50.300">
    <property type="entry name" value="P-loop containing nucleotide triphosphate hydrolases"/>
    <property type="match status" value="1"/>
</dbReference>
<evidence type="ECO:0000259" key="9">
    <source>
        <dbReference type="Pfam" id="PF00931"/>
    </source>
</evidence>
<keyword evidence="4" id="KW-0433">Leucine-rich repeat</keyword>
<keyword evidence="3" id="KW-0963">Cytoplasm</keyword>
<dbReference type="AlphaFoldDB" id="S8E660"/>
<dbReference type="GO" id="GO:0051607">
    <property type="term" value="P:defense response to virus"/>
    <property type="evidence" value="ECO:0007669"/>
    <property type="project" value="UniProtKB-ARBA"/>
</dbReference>
<evidence type="ECO:0000256" key="6">
    <source>
        <dbReference type="ARBA" id="ARBA00022741"/>
    </source>
</evidence>
<protein>
    <submittedName>
        <fullName evidence="11">Uncharacterized protein</fullName>
    </submittedName>
</protein>
<dbReference type="GO" id="GO:0005737">
    <property type="term" value="C:cytoplasm"/>
    <property type="evidence" value="ECO:0007669"/>
    <property type="project" value="UniProtKB-SubCell"/>
</dbReference>
<dbReference type="InterPro" id="IPR044974">
    <property type="entry name" value="Disease_R_plants"/>
</dbReference>
<dbReference type="InterPro" id="IPR027417">
    <property type="entry name" value="P-loop_NTPase"/>
</dbReference>
<dbReference type="GO" id="GO:0005524">
    <property type="term" value="F:ATP binding"/>
    <property type="evidence" value="ECO:0007669"/>
    <property type="project" value="UniProtKB-KW"/>
</dbReference>
<dbReference type="Pfam" id="PF23559">
    <property type="entry name" value="WHD_DRP"/>
    <property type="match status" value="1"/>
</dbReference>
<dbReference type="GO" id="GO:0098542">
    <property type="term" value="P:defense response to other organism"/>
    <property type="evidence" value="ECO:0007669"/>
    <property type="project" value="TreeGrafter"/>
</dbReference>
<dbReference type="InterPro" id="IPR036388">
    <property type="entry name" value="WH-like_DNA-bd_sf"/>
</dbReference>
<name>S8E660_9LAMI</name>
<comment type="similarity">
    <text evidence="2">Belongs to the disease resistance NB-LRR family.</text>
</comment>
<keyword evidence="8" id="KW-0067">ATP-binding</keyword>
<dbReference type="SUPFAM" id="SSF52540">
    <property type="entry name" value="P-loop containing nucleoside triphosphate hydrolases"/>
    <property type="match status" value="1"/>
</dbReference>
<dbReference type="FunFam" id="3.40.50.300:FF:001091">
    <property type="entry name" value="Probable disease resistance protein At1g61300"/>
    <property type="match status" value="1"/>
</dbReference>
<evidence type="ECO:0000256" key="1">
    <source>
        <dbReference type="ARBA" id="ARBA00004496"/>
    </source>
</evidence>
<evidence type="ECO:0000256" key="8">
    <source>
        <dbReference type="ARBA" id="ARBA00022840"/>
    </source>
</evidence>
<evidence type="ECO:0000256" key="2">
    <source>
        <dbReference type="ARBA" id="ARBA00008894"/>
    </source>
</evidence>
<sequence>RTTDPSSSLHRAVKGHEAKVDWVMDKLLNDKRILQVVAISGMGGVGKTTLAQSVYNHRISLARFDKRIWCTISQNSSLEDIFQALLGEKQTEGSIHELGLRLYNKLMGHRFLIVLDDMWDLTAWNRMKSYLPEDENSSGVIITTRISSIADSIRTTLDPCSLDLLDENASWELLKETIFGNGDCPPELEDIGKKIAISCRGLPLSLVTIAGVLSKSGRSVILWERVAENVRRFLSDDEHGLKVLNLSYQSLPMRLKPCFLYLRNFKEDETIEAKYLIRSWICEGLVRPVADKTVEEVAEEYLRDLIDRNLILILKRSISEEIKECSVHDFIRELCIRVSQKEKFVSTLR</sequence>
<keyword evidence="12" id="KW-1185">Reference proteome</keyword>
<comment type="caution">
    <text evidence="11">The sequence shown here is derived from an EMBL/GenBank/DDBJ whole genome shotgun (WGS) entry which is preliminary data.</text>
</comment>
<dbReference type="GO" id="GO:0043531">
    <property type="term" value="F:ADP binding"/>
    <property type="evidence" value="ECO:0007669"/>
    <property type="project" value="InterPro"/>
</dbReference>
<feature type="domain" description="Disease resistance protein winged helix" evidence="10">
    <location>
        <begin position="265"/>
        <end position="334"/>
    </location>
</feature>
<evidence type="ECO:0000256" key="4">
    <source>
        <dbReference type="ARBA" id="ARBA00022614"/>
    </source>
</evidence>
<feature type="domain" description="NB-ARC" evidence="9">
    <location>
        <begin position="17"/>
        <end position="181"/>
    </location>
</feature>
<dbReference type="Pfam" id="PF00931">
    <property type="entry name" value="NB-ARC"/>
    <property type="match status" value="1"/>
</dbReference>
<gene>
    <name evidence="11" type="ORF">M569_03461</name>
</gene>
<evidence type="ECO:0000256" key="3">
    <source>
        <dbReference type="ARBA" id="ARBA00022490"/>
    </source>
</evidence>